<dbReference type="Proteomes" id="UP000190027">
    <property type="component" value="Unassembled WGS sequence"/>
</dbReference>
<feature type="compositionally biased region" description="Basic and acidic residues" evidence="6">
    <location>
        <begin position="349"/>
        <end position="358"/>
    </location>
</feature>
<keyword evidence="5" id="KW-0653">Protein transport</keyword>
<feature type="transmembrane region" description="Helical" evidence="5">
    <location>
        <begin position="164"/>
        <end position="185"/>
    </location>
</feature>
<name>A0A1T4W2B2_9BACT</name>
<dbReference type="NCBIfam" id="TIGR00945">
    <property type="entry name" value="tatC"/>
    <property type="match status" value="1"/>
</dbReference>
<dbReference type="AlphaFoldDB" id="A0A1T4W2B2"/>
<comment type="function">
    <text evidence="5">Part of the twin-arginine translocation (Tat) system that transports large folded proteins containing a characteristic twin-arginine motif in their signal peptide across membranes.</text>
</comment>
<dbReference type="GO" id="GO:0009977">
    <property type="term" value="F:proton motive force dependent protein transmembrane transporter activity"/>
    <property type="evidence" value="ECO:0007669"/>
    <property type="project" value="TreeGrafter"/>
</dbReference>
<keyword evidence="2 5" id="KW-0812">Transmembrane</keyword>
<keyword evidence="5" id="KW-1003">Cell membrane</keyword>
<feature type="compositionally biased region" description="Acidic residues" evidence="6">
    <location>
        <begin position="26"/>
        <end position="41"/>
    </location>
</feature>
<evidence type="ECO:0000313" key="7">
    <source>
        <dbReference type="EMBL" id="SKA70841.1"/>
    </source>
</evidence>
<gene>
    <name evidence="5" type="primary">tatC</name>
    <name evidence="7" type="ORF">SAMN02745704_00011</name>
</gene>
<accession>A0A1T4W2B2</accession>
<dbReference type="GO" id="GO:0043953">
    <property type="term" value="P:protein transport by the Tat complex"/>
    <property type="evidence" value="ECO:0007669"/>
    <property type="project" value="UniProtKB-UniRule"/>
</dbReference>
<evidence type="ECO:0000256" key="3">
    <source>
        <dbReference type="ARBA" id="ARBA00022989"/>
    </source>
</evidence>
<feature type="transmembrane region" description="Helical" evidence="5">
    <location>
        <begin position="244"/>
        <end position="273"/>
    </location>
</feature>
<dbReference type="OrthoDB" id="9777044at2"/>
<protein>
    <recommendedName>
        <fullName evidence="5">Sec-independent protein translocase protein TatC</fullName>
    </recommendedName>
</protein>
<feature type="region of interest" description="Disordered" evidence="6">
    <location>
        <begin position="329"/>
        <end position="358"/>
    </location>
</feature>
<feature type="region of interest" description="Disordered" evidence="6">
    <location>
        <begin position="1"/>
        <end position="42"/>
    </location>
</feature>
<dbReference type="PANTHER" id="PTHR30371">
    <property type="entry name" value="SEC-INDEPENDENT PROTEIN TRANSLOCASE PROTEIN TATC"/>
    <property type="match status" value="1"/>
</dbReference>
<comment type="subcellular location">
    <subcellularLocation>
        <location evidence="5">Cell membrane</location>
        <topology evidence="5">Multi-pass membrane protein</topology>
    </subcellularLocation>
    <subcellularLocation>
        <location evidence="1">Membrane</location>
        <topology evidence="1">Multi-pass membrane protein</topology>
    </subcellularLocation>
</comment>
<dbReference type="HAMAP" id="MF_00902">
    <property type="entry name" value="TatC"/>
    <property type="match status" value="1"/>
</dbReference>
<feature type="compositionally biased region" description="Acidic residues" evidence="6">
    <location>
        <begin position="335"/>
        <end position="348"/>
    </location>
</feature>
<evidence type="ECO:0000256" key="1">
    <source>
        <dbReference type="ARBA" id="ARBA00004141"/>
    </source>
</evidence>
<keyword evidence="4 5" id="KW-0472">Membrane</keyword>
<sequence>MTTENGKPEELPVTAQEDAAPAGDPNLEDPGLDEAAEEEENDGRMTLMQHLLELRKRVVRCFIGIGVGFLICYPFAEQMFRILMDPMTKALTKVTEHKSVLPQDFFEKFQQAVTQGLQGTDFPYMDQLPTFFDSLQQSMVKVVMHQGQFIYTYPPEAFFAHVKVGLVAGFFLMSPFLFYQIWGFVAPGLYSHERRWIVPVAMISAIFFVAGGLFGYFVVFPFGYEFFASYASDMISFTPKLSEYLGFSLRLLIAFGLVFELPIFIFFLARIGLVTHKGLRRNQKYAILIAFVLAAVLTPPDPFTQSLMAGPLVILYEVGVWVAFVFGKRKKKDAEDQEAPEVATEDAAEEKTEKQESA</sequence>
<dbReference type="GO" id="GO:0065002">
    <property type="term" value="P:intracellular protein transmembrane transport"/>
    <property type="evidence" value="ECO:0007669"/>
    <property type="project" value="TreeGrafter"/>
</dbReference>
<dbReference type="RefSeq" id="WP_078715615.1">
    <property type="nucleotide sequence ID" value="NZ_FUYC01000001.1"/>
</dbReference>
<keyword evidence="8" id="KW-1185">Reference proteome</keyword>
<feature type="transmembrane region" description="Helical" evidence="5">
    <location>
        <begin position="197"/>
        <end position="224"/>
    </location>
</feature>
<evidence type="ECO:0000256" key="5">
    <source>
        <dbReference type="HAMAP-Rule" id="MF_00902"/>
    </source>
</evidence>
<dbReference type="STRING" id="1121449.SAMN02745704_00011"/>
<evidence type="ECO:0000256" key="2">
    <source>
        <dbReference type="ARBA" id="ARBA00022692"/>
    </source>
</evidence>
<feature type="transmembrane region" description="Helical" evidence="5">
    <location>
        <begin position="58"/>
        <end position="76"/>
    </location>
</feature>
<keyword evidence="5" id="KW-0811">Translocation</keyword>
<feature type="compositionally biased region" description="Basic and acidic residues" evidence="6">
    <location>
        <begin position="1"/>
        <end position="10"/>
    </location>
</feature>
<dbReference type="Pfam" id="PF00902">
    <property type="entry name" value="TatC"/>
    <property type="match status" value="1"/>
</dbReference>
<feature type="transmembrane region" description="Helical" evidence="5">
    <location>
        <begin position="309"/>
        <end position="327"/>
    </location>
</feature>
<comment type="similarity">
    <text evidence="5">Belongs to the TatC family.</text>
</comment>
<evidence type="ECO:0000256" key="6">
    <source>
        <dbReference type="SAM" id="MobiDB-lite"/>
    </source>
</evidence>
<dbReference type="PRINTS" id="PR01840">
    <property type="entry name" value="TATCFAMILY"/>
</dbReference>
<comment type="subunit">
    <text evidence="5">Forms a complex with TatA.</text>
</comment>
<dbReference type="GO" id="GO:0033281">
    <property type="term" value="C:TAT protein transport complex"/>
    <property type="evidence" value="ECO:0007669"/>
    <property type="project" value="UniProtKB-UniRule"/>
</dbReference>
<evidence type="ECO:0000313" key="8">
    <source>
        <dbReference type="Proteomes" id="UP000190027"/>
    </source>
</evidence>
<dbReference type="InterPro" id="IPR002033">
    <property type="entry name" value="TatC"/>
</dbReference>
<organism evidence="7 8">
    <name type="scientific">Paucidesulfovibrio gracilis DSM 16080</name>
    <dbReference type="NCBI Taxonomy" id="1121449"/>
    <lineage>
        <taxon>Bacteria</taxon>
        <taxon>Pseudomonadati</taxon>
        <taxon>Thermodesulfobacteriota</taxon>
        <taxon>Desulfovibrionia</taxon>
        <taxon>Desulfovibrionales</taxon>
        <taxon>Desulfovibrionaceae</taxon>
        <taxon>Paucidesulfovibrio</taxon>
    </lineage>
</organism>
<dbReference type="PANTHER" id="PTHR30371:SF0">
    <property type="entry name" value="SEC-INDEPENDENT PROTEIN TRANSLOCASE PROTEIN TATC, CHLOROPLASTIC-RELATED"/>
    <property type="match status" value="1"/>
</dbReference>
<keyword evidence="5" id="KW-0813">Transport</keyword>
<evidence type="ECO:0000256" key="4">
    <source>
        <dbReference type="ARBA" id="ARBA00023136"/>
    </source>
</evidence>
<keyword evidence="3 5" id="KW-1133">Transmembrane helix</keyword>
<feature type="transmembrane region" description="Helical" evidence="5">
    <location>
        <begin position="285"/>
        <end position="303"/>
    </location>
</feature>
<reference evidence="7 8" key="1">
    <citation type="submission" date="2017-02" db="EMBL/GenBank/DDBJ databases">
        <authorList>
            <person name="Peterson S.W."/>
        </authorList>
    </citation>
    <scope>NUCLEOTIDE SEQUENCE [LARGE SCALE GENOMIC DNA]</scope>
    <source>
        <strain evidence="7 8">DSM 16080</strain>
    </source>
</reference>
<proteinExistence type="inferred from homology"/>
<dbReference type="EMBL" id="FUYC01000001">
    <property type="protein sequence ID" value="SKA70841.1"/>
    <property type="molecule type" value="Genomic_DNA"/>
</dbReference>